<dbReference type="EMBL" id="CM042884">
    <property type="protein sequence ID" value="KAI4371408.1"/>
    <property type="molecule type" value="Genomic_DNA"/>
</dbReference>
<reference evidence="2" key="1">
    <citation type="journal article" date="2023" name="Front. Plant Sci.">
        <title>Chromosomal-level genome assembly of Melastoma candidum provides insights into trichome evolution.</title>
        <authorList>
            <person name="Zhong Y."/>
            <person name="Wu W."/>
            <person name="Sun C."/>
            <person name="Zou P."/>
            <person name="Liu Y."/>
            <person name="Dai S."/>
            <person name="Zhou R."/>
        </authorList>
    </citation>
    <scope>NUCLEOTIDE SEQUENCE [LARGE SCALE GENOMIC DNA]</scope>
</reference>
<dbReference type="Proteomes" id="UP001057402">
    <property type="component" value="Chromosome 5"/>
</dbReference>
<sequence>MVSAAEAASLTSFRRRVGIRGRNSEEATVDDLRRADVCFSNVTSLAALDKFVGKLGVQIDVVVSCLESRMVVVNDSLRIDYQTKRNDLLVGRKFGSSGIPEGETEVVRLHLKQRKGQPGILTPLQQGEMLFRLLGKKPKFFKKCLLVSWILQSEFWISWQRDGMAGQALDKQTIF</sequence>
<proteinExistence type="predicted"/>
<name>A0ACB9QYR9_9MYRT</name>
<protein>
    <submittedName>
        <fullName evidence="1">Uncharacterized protein</fullName>
    </submittedName>
</protein>
<keyword evidence="2" id="KW-1185">Reference proteome</keyword>
<organism evidence="1 2">
    <name type="scientific">Melastoma candidum</name>
    <dbReference type="NCBI Taxonomy" id="119954"/>
    <lineage>
        <taxon>Eukaryota</taxon>
        <taxon>Viridiplantae</taxon>
        <taxon>Streptophyta</taxon>
        <taxon>Embryophyta</taxon>
        <taxon>Tracheophyta</taxon>
        <taxon>Spermatophyta</taxon>
        <taxon>Magnoliopsida</taxon>
        <taxon>eudicotyledons</taxon>
        <taxon>Gunneridae</taxon>
        <taxon>Pentapetalae</taxon>
        <taxon>rosids</taxon>
        <taxon>malvids</taxon>
        <taxon>Myrtales</taxon>
        <taxon>Melastomataceae</taxon>
        <taxon>Melastomatoideae</taxon>
        <taxon>Melastomateae</taxon>
        <taxon>Melastoma</taxon>
    </lineage>
</organism>
<accession>A0ACB9QYR9</accession>
<evidence type="ECO:0000313" key="2">
    <source>
        <dbReference type="Proteomes" id="UP001057402"/>
    </source>
</evidence>
<evidence type="ECO:0000313" key="1">
    <source>
        <dbReference type="EMBL" id="KAI4371408.1"/>
    </source>
</evidence>
<comment type="caution">
    <text evidence="1">The sequence shown here is derived from an EMBL/GenBank/DDBJ whole genome shotgun (WGS) entry which is preliminary data.</text>
</comment>
<gene>
    <name evidence="1" type="ORF">MLD38_019649</name>
</gene>